<feature type="transmembrane region" description="Helical" evidence="7">
    <location>
        <begin position="278"/>
        <end position="299"/>
    </location>
</feature>
<comment type="subcellular location">
    <subcellularLocation>
        <location evidence="1 7">Cell membrane</location>
        <topology evidence="1 7">Multi-pass membrane protein</topology>
    </subcellularLocation>
</comment>
<evidence type="ECO:0000256" key="7">
    <source>
        <dbReference type="RuleBase" id="RU363032"/>
    </source>
</evidence>
<dbReference type="Gene3D" id="1.10.3720.10">
    <property type="entry name" value="MetI-like"/>
    <property type="match status" value="1"/>
</dbReference>
<feature type="transmembrane region" description="Helical" evidence="7">
    <location>
        <begin position="175"/>
        <end position="195"/>
    </location>
</feature>
<dbReference type="RefSeq" id="WP_311708808.1">
    <property type="nucleotide sequence ID" value="NZ_JAVREL010000038.1"/>
</dbReference>
<reference evidence="11" key="1">
    <citation type="submission" date="2023-07" db="EMBL/GenBank/DDBJ databases">
        <title>30 novel species of actinomycetes from the DSMZ collection.</title>
        <authorList>
            <person name="Nouioui I."/>
        </authorList>
    </citation>
    <scope>NUCLEOTIDE SEQUENCE [LARGE SCALE GENOMIC DNA]</scope>
    <source>
        <strain evidence="11">DSM 44938</strain>
    </source>
</reference>
<comment type="caution">
    <text evidence="10">The sequence shown here is derived from an EMBL/GenBank/DDBJ whole genome shotgun (WGS) entry which is preliminary data.</text>
</comment>
<keyword evidence="4 7" id="KW-0812">Transmembrane</keyword>
<dbReference type="InterPro" id="IPR035906">
    <property type="entry name" value="MetI-like_sf"/>
</dbReference>
<feature type="region of interest" description="Disordered" evidence="8">
    <location>
        <begin position="1"/>
        <end position="34"/>
    </location>
</feature>
<feature type="domain" description="ABC transmembrane type-1" evidence="9">
    <location>
        <begin position="106"/>
        <end position="299"/>
    </location>
</feature>
<dbReference type="Proteomes" id="UP001183246">
    <property type="component" value="Unassembled WGS sequence"/>
</dbReference>
<feature type="compositionally biased region" description="Low complexity" evidence="8">
    <location>
        <begin position="1"/>
        <end position="11"/>
    </location>
</feature>
<feature type="transmembrane region" description="Helical" evidence="7">
    <location>
        <begin position="215"/>
        <end position="239"/>
    </location>
</feature>
<dbReference type="PANTHER" id="PTHR43744:SF12">
    <property type="entry name" value="ABC TRANSPORTER PERMEASE PROTEIN MG189-RELATED"/>
    <property type="match status" value="1"/>
</dbReference>
<keyword evidence="5 7" id="KW-1133">Transmembrane helix</keyword>
<evidence type="ECO:0000256" key="1">
    <source>
        <dbReference type="ARBA" id="ARBA00004651"/>
    </source>
</evidence>
<evidence type="ECO:0000256" key="6">
    <source>
        <dbReference type="ARBA" id="ARBA00023136"/>
    </source>
</evidence>
<dbReference type="SUPFAM" id="SSF161098">
    <property type="entry name" value="MetI-like"/>
    <property type="match status" value="1"/>
</dbReference>
<dbReference type="PROSITE" id="PS50928">
    <property type="entry name" value="ABC_TM1"/>
    <property type="match status" value="1"/>
</dbReference>
<proteinExistence type="inferred from homology"/>
<accession>A0ABU2N305</accession>
<keyword evidence="2 7" id="KW-0813">Transport</keyword>
<organism evidence="10 11">
    <name type="scientific">Streptomyces litchfieldiae</name>
    <dbReference type="NCBI Taxonomy" id="3075543"/>
    <lineage>
        <taxon>Bacteria</taxon>
        <taxon>Bacillati</taxon>
        <taxon>Actinomycetota</taxon>
        <taxon>Actinomycetes</taxon>
        <taxon>Kitasatosporales</taxon>
        <taxon>Streptomycetaceae</taxon>
        <taxon>Streptomyces</taxon>
    </lineage>
</organism>
<keyword evidence="11" id="KW-1185">Reference proteome</keyword>
<protein>
    <submittedName>
        <fullName evidence="10">Carbohydrate ABC transporter permease</fullName>
    </submittedName>
</protein>
<dbReference type="InterPro" id="IPR000515">
    <property type="entry name" value="MetI-like"/>
</dbReference>
<dbReference type="Pfam" id="PF00528">
    <property type="entry name" value="BPD_transp_1"/>
    <property type="match status" value="1"/>
</dbReference>
<evidence type="ECO:0000256" key="4">
    <source>
        <dbReference type="ARBA" id="ARBA00022692"/>
    </source>
</evidence>
<name>A0ABU2N305_9ACTN</name>
<dbReference type="PANTHER" id="PTHR43744">
    <property type="entry name" value="ABC TRANSPORTER PERMEASE PROTEIN MG189-RELATED-RELATED"/>
    <property type="match status" value="1"/>
</dbReference>
<feature type="transmembrane region" description="Helical" evidence="7">
    <location>
        <begin position="141"/>
        <end position="163"/>
    </location>
</feature>
<evidence type="ECO:0000256" key="3">
    <source>
        <dbReference type="ARBA" id="ARBA00022475"/>
    </source>
</evidence>
<evidence type="ECO:0000256" key="8">
    <source>
        <dbReference type="SAM" id="MobiDB-lite"/>
    </source>
</evidence>
<evidence type="ECO:0000313" key="10">
    <source>
        <dbReference type="EMBL" id="MDT0347684.1"/>
    </source>
</evidence>
<dbReference type="CDD" id="cd06261">
    <property type="entry name" value="TM_PBP2"/>
    <property type="match status" value="1"/>
</dbReference>
<evidence type="ECO:0000256" key="2">
    <source>
        <dbReference type="ARBA" id="ARBA00022448"/>
    </source>
</evidence>
<evidence type="ECO:0000313" key="11">
    <source>
        <dbReference type="Proteomes" id="UP001183246"/>
    </source>
</evidence>
<evidence type="ECO:0000259" key="9">
    <source>
        <dbReference type="PROSITE" id="PS50928"/>
    </source>
</evidence>
<feature type="transmembrane region" description="Helical" evidence="7">
    <location>
        <begin position="110"/>
        <end position="129"/>
    </location>
</feature>
<comment type="similarity">
    <text evidence="7">Belongs to the binding-protein-dependent transport system permease family.</text>
</comment>
<evidence type="ECO:0000256" key="5">
    <source>
        <dbReference type="ARBA" id="ARBA00022989"/>
    </source>
</evidence>
<gene>
    <name evidence="10" type="ORF">RM590_34740</name>
</gene>
<sequence>MTKPPADAAPATEPPPRRRSRRRAADPGDELPVGTRQSTLSRGLVLLGLGMFVLYSIAPVWWLIVSATKDQRDLLYTNGMWFGDFNLFHNIDQVFTYNDGIFFRWMLNSLLYAGLGAAVSTLIAIAAGYSLSRFQWPGRNLALGAVIASFLVPYAMLTLPLYLLFAKLGLVDTVWAILIPSFISPFAVYLSKVYVDGAVPEELIEAARLDGAGELRIFFQIVIRLMSTGGATVFLLSFVGNWNQFFLPLTMLRGEEKWTVNLGLYFWNSKRDEAGIDLTALVLTGALLSIIPLAIFMIAMQRYWRTGLTLGSLK</sequence>
<feature type="transmembrane region" description="Helical" evidence="7">
    <location>
        <begin position="44"/>
        <end position="64"/>
    </location>
</feature>
<keyword evidence="6 7" id="KW-0472">Membrane</keyword>
<keyword evidence="3" id="KW-1003">Cell membrane</keyword>
<dbReference type="EMBL" id="JAVREL010000038">
    <property type="protein sequence ID" value="MDT0347684.1"/>
    <property type="molecule type" value="Genomic_DNA"/>
</dbReference>